<evidence type="ECO:0000313" key="11">
    <source>
        <dbReference type="Proteomes" id="UP001175271"/>
    </source>
</evidence>
<evidence type="ECO:0000313" key="10">
    <source>
        <dbReference type="EMBL" id="KAK0420348.1"/>
    </source>
</evidence>
<evidence type="ECO:0000256" key="7">
    <source>
        <dbReference type="SAM" id="SignalP"/>
    </source>
</evidence>
<evidence type="ECO:0000256" key="4">
    <source>
        <dbReference type="ARBA" id="ARBA00023054"/>
    </source>
</evidence>
<evidence type="ECO:0000256" key="3">
    <source>
        <dbReference type="ARBA" id="ARBA00022989"/>
    </source>
</evidence>
<dbReference type="Gene3D" id="2.60.120.260">
    <property type="entry name" value="Galactose-binding domain-like"/>
    <property type="match status" value="1"/>
</dbReference>
<name>A0AA39M4E7_9BILA</name>
<keyword evidence="3 6" id="KW-1133">Transmembrane helix</keyword>
<dbReference type="InterPro" id="IPR016186">
    <property type="entry name" value="C-type_lectin-like/link_sf"/>
</dbReference>
<dbReference type="Proteomes" id="UP001175271">
    <property type="component" value="Unassembled WGS sequence"/>
</dbReference>
<dbReference type="InterPro" id="IPR045119">
    <property type="entry name" value="SUN1-5"/>
</dbReference>
<comment type="caution">
    <text evidence="10">The sequence shown here is derived from an EMBL/GenBank/DDBJ whole genome shotgun (WGS) entry which is preliminary data.</text>
</comment>
<dbReference type="InterPro" id="IPR001304">
    <property type="entry name" value="C-type_lectin-like"/>
</dbReference>
<dbReference type="GO" id="GO:0043495">
    <property type="term" value="F:protein-membrane adaptor activity"/>
    <property type="evidence" value="ECO:0007669"/>
    <property type="project" value="TreeGrafter"/>
</dbReference>
<comment type="subcellular location">
    <subcellularLocation>
        <location evidence="1">Membrane</location>
    </subcellularLocation>
</comment>
<dbReference type="PROSITE" id="PS50041">
    <property type="entry name" value="C_TYPE_LECTIN_2"/>
    <property type="match status" value="1"/>
</dbReference>
<dbReference type="Gene3D" id="3.10.100.10">
    <property type="entry name" value="Mannose-Binding Protein A, subunit A"/>
    <property type="match status" value="1"/>
</dbReference>
<dbReference type="AlphaFoldDB" id="A0AA39M4E7"/>
<dbReference type="Pfam" id="PF00059">
    <property type="entry name" value="Lectin_C"/>
    <property type="match status" value="1"/>
</dbReference>
<evidence type="ECO:0000256" key="5">
    <source>
        <dbReference type="ARBA" id="ARBA00023136"/>
    </source>
</evidence>
<evidence type="ECO:0000259" key="9">
    <source>
        <dbReference type="PROSITE" id="PS51469"/>
    </source>
</evidence>
<evidence type="ECO:0000256" key="2">
    <source>
        <dbReference type="ARBA" id="ARBA00022692"/>
    </source>
</evidence>
<accession>A0AA39M4E7</accession>
<dbReference type="Pfam" id="PF07738">
    <property type="entry name" value="Sad1_UNC"/>
    <property type="match status" value="1"/>
</dbReference>
<dbReference type="SMART" id="SM00034">
    <property type="entry name" value="CLECT"/>
    <property type="match status" value="1"/>
</dbReference>
<keyword evidence="7" id="KW-0732">Signal</keyword>
<feature type="signal peptide" evidence="7">
    <location>
        <begin position="1"/>
        <end position="17"/>
    </location>
</feature>
<feature type="domain" description="C-type lectin" evidence="8">
    <location>
        <begin position="30"/>
        <end position="143"/>
    </location>
</feature>
<gene>
    <name evidence="10" type="ORF">QR680_014625</name>
</gene>
<dbReference type="InterPro" id="IPR012919">
    <property type="entry name" value="SUN_dom"/>
</dbReference>
<dbReference type="GO" id="GO:0034993">
    <property type="term" value="C:meiotic nuclear membrane microtubule tethering complex"/>
    <property type="evidence" value="ECO:0007669"/>
    <property type="project" value="TreeGrafter"/>
</dbReference>
<evidence type="ECO:0000256" key="6">
    <source>
        <dbReference type="SAM" id="Phobius"/>
    </source>
</evidence>
<proteinExistence type="predicted"/>
<dbReference type="InterPro" id="IPR016187">
    <property type="entry name" value="CTDL_fold"/>
</dbReference>
<dbReference type="PANTHER" id="PTHR12911:SF8">
    <property type="entry name" value="KLAROID PROTEIN-RELATED"/>
    <property type="match status" value="1"/>
</dbReference>
<keyword evidence="4" id="KW-0175">Coiled coil</keyword>
<evidence type="ECO:0008006" key="12">
    <source>
        <dbReference type="Google" id="ProtNLM"/>
    </source>
</evidence>
<protein>
    <recommendedName>
        <fullName evidence="12">SUN domain-containing protein</fullName>
    </recommendedName>
</protein>
<keyword evidence="11" id="KW-1185">Reference proteome</keyword>
<keyword evidence="2 6" id="KW-0812">Transmembrane</keyword>
<dbReference type="FunFam" id="2.60.120.260:FF:000009">
    <property type="entry name" value="SUN domain-containing protein 1 isoform X1"/>
    <property type="match status" value="1"/>
</dbReference>
<dbReference type="PROSITE" id="PS51469">
    <property type="entry name" value="SUN"/>
    <property type="match status" value="1"/>
</dbReference>
<keyword evidence="5 6" id="KW-0472">Membrane</keyword>
<evidence type="ECO:0000256" key="1">
    <source>
        <dbReference type="ARBA" id="ARBA00004370"/>
    </source>
</evidence>
<organism evidence="10 11">
    <name type="scientific">Steinernema hermaphroditum</name>
    <dbReference type="NCBI Taxonomy" id="289476"/>
    <lineage>
        <taxon>Eukaryota</taxon>
        <taxon>Metazoa</taxon>
        <taxon>Ecdysozoa</taxon>
        <taxon>Nematoda</taxon>
        <taxon>Chromadorea</taxon>
        <taxon>Rhabditida</taxon>
        <taxon>Tylenchina</taxon>
        <taxon>Panagrolaimomorpha</taxon>
        <taxon>Strongyloidoidea</taxon>
        <taxon>Steinernematidae</taxon>
        <taxon>Steinernema</taxon>
    </lineage>
</organism>
<dbReference type="CDD" id="cd00037">
    <property type="entry name" value="CLECT"/>
    <property type="match status" value="1"/>
</dbReference>
<dbReference type="SUPFAM" id="SSF56436">
    <property type="entry name" value="C-type lectin-like"/>
    <property type="match status" value="1"/>
</dbReference>
<dbReference type="PANTHER" id="PTHR12911">
    <property type="entry name" value="SAD1/UNC-84-LIKE PROTEIN-RELATED"/>
    <property type="match status" value="1"/>
</dbReference>
<reference evidence="10" key="1">
    <citation type="submission" date="2023-06" db="EMBL/GenBank/DDBJ databases">
        <title>Genomic analysis of the entomopathogenic nematode Steinernema hermaphroditum.</title>
        <authorList>
            <person name="Schwarz E.M."/>
            <person name="Heppert J.K."/>
            <person name="Baniya A."/>
            <person name="Schwartz H.T."/>
            <person name="Tan C.-H."/>
            <person name="Antoshechkin I."/>
            <person name="Sternberg P.W."/>
            <person name="Goodrich-Blair H."/>
            <person name="Dillman A.R."/>
        </authorList>
    </citation>
    <scope>NUCLEOTIDE SEQUENCE</scope>
    <source>
        <strain evidence="10">PS9179</strain>
        <tissue evidence="10">Whole animal</tissue>
    </source>
</reference>
<feature type="domain" description="SUN" evidence="9">
    <location>
        <begin position="780"/>
        <end position="944"/>
    </location>
</feature>
<feature type="transmembrane region" description="Helical" evidence="6">
    <location>
        <begin position="455"/>
        <end position="473"/>
    </location>
</feature>
<evidence type="ECO:0000259" key="8">
    <source>
        <dbReference type="PROSITE" id="PS50041"/>
    </source>
</evidence>
<feature type="chain" id="PRO_5041324983" description="SUN domain-containing protein" evidence="7">
    <location>
        <begin position="18"/>
        <end position="946"/>
    </location>
</feature>
<dbReference type="EMBL" id="JAUCMV010000002">
    <property type="protein sequence ID" value="KAK0420348.1"/>
    <property type="molecule type" value="Genomic_DNA"/>
</dbReference>
<sequence length="946" mass="106779">MFAHLLTALCLLSLGLADLQCKPGSFQSHDSKSCFYFSLQAYDFWTAETNCQYTGSGGHLASVHNKFDNELLAKLTYTTYWLGGTDQNANQTWTWTDNSDFGYSYWAAGQARPGQYDNCLIAEGGSGLWIAADCMAGAYYICEQNTPKVNGDIKRERSVTCVIAQAQRVETNVPNFALFFRCCCLRLSPSTNPFTSLRHLQQTTTNMEHSEEFEAECTSLRLPPSPNSRLSPKQIEKILDVESPVRTGFTYARSSAYNMHRTDRYEHPRMCRRMLGSGSHTTTTLYALETDRMDRSDFWDRNRNTSSRIETKRISFFQSVIRAVYFVTVYVLTSPYYAVKIVSSQAYTALATTVYYIYHYGVSVPLRAVRTVLTTVASTLNDAILYGTSAPACALRTISTAFYSAVVTSTYYIYECVSRSVFPTLAVRENYYNALVESSRKLGRFASALIPSRKTLAWIFFLLLLPIAVLFFGDSLKNQYETFTARPQETMAFTNVVDFDRIRQMIKDSIEAELDNKLKSSIAIQVQSSLNDKLKSSVDDYLKVHYKPETNAALADADIERIRTMIKESIDLDLESSLDTRLKSTIDIQLQTSFDEKLKSLIDAYFKVHYKPESNAALTDTDIEKIRKSIKDSLHADLESSLDTKLKSSIDVQLQSSFDEKLKSLIDSYLKVHYKPEANGFTDVDIAQIRKVIQESIDVDLESSLDAKLKSSIDLQLQSSFDEKLKSLIDDYLKVHYKVSGNMAFSDVDIERIRRMIKESLDVYDADKTGMADYALESAGGSVLSTRCTVPYKETSRLESIYGIPLWYSSYSPRSVIQRKSQGATAGECWAFTGNHGYLAVQLASRVNVTAVSYEHLPVSVSPQGHIKSAPKEFLVWSYQTLDDTNTRVLLGTFEYDSYGSAIQTFPIQNKDPRGTPIIELEVLSNYGSDYTCLYRFRVHGNLTQA</sequence>